<evidence type="ECO:0000256" key="2">
    <source>
        <dbReference type="ARBA" id="ARBA00023015"/>
    </source>
</evidence>
<dbReference type="InterPro" id="IPR036390">
    <property type="entry name" value="WH_DNA-bd_sf"/>
</dbReference>
<organism evidence="6 7">
    <name type="scientific">Vibrio aerogenes CECT 7868</name>
    <dbReference type="NCBI Taxonomy" id="1216006"/>
    <lineage>
        <taxon>Bacteria</taxon>
        <taxon>Pseudomonadati</taxon>
        <taxon>Pseudomonadota</taxon>
        <taxon>Gammaproteobacteria</taxon>
        <taxon>Vibrionales</taxon>
        <taxon>Vibrionaceae</taxon>
        <taxon>Vibrio</taxon>
    </lineage>
</organism>
<dbReference type="Pfam" id="PF00126">
    <property type="entry name" value="HTH_1"/>
    <property type="match status" value="1"/>
</dbReference>
<dbReference type="PROSITE" id="PS50931">
    <property type="entry name" value="HTH_LYSR"/>
    <property type="match status" value="1"/>
</dbReference>
<dbReference type="GO" id="GO:0003677">
    <property type="term" value="F:DNA binding"/>
    <property type="evidence" value="ECO:0007669"/>
    <property type="project" value="UniProtKB-KW"/>
</dbReference>
<dbReference type="PANTHER" id="PTHR30346:SF17">
    <property type="entry name" value="LYSR FAMILY TRANSCRIPTIONAL REGULATOR"/>
    <property type="match status" value="1"/>
</dbReference>
<evidence type="ECO:0000259" key="5">
    <source>
        <dbReference type="PROSITE" id="PS50931"/>
    </source>
</evidence>
<name>A0A1M6BUR5_9VIBR</name>
<reference evidence="6 7" key="1">
    <citation type="submission" date="2016-11" db="EMBL/GenBank/DDBJ databases">
        <authorList>
            <person name="Jaros S."/>
            <person name="Januszkiewicz K."/>
            <person name="Wedrychowicz H."/>
        </authorList>
    </citation>
    <scope>NUCLEOTIDE SEQUENCE [LARGE SCALE GENOMIC DNA]</scope>
    <source>
        <strain evidence="6 7">CECT 7868</strain>
    </source>
</reference>
<dbReference type="AlphaFoldDB" id="A0A1M6BUR5"/>
<proteinExistence type="inferred from homology"/>
<dbReference type="SUPFAM" id="SSF46785">
    <property type="entry name" value="Winged helix' DNA-binding domain"/>
    <property type="match status" value="1"/>
</dbReference>
<dbReference type="OrthoDB" id="646694at2"/>
<dbReference type="InterPro" id="IPR000847">
    <property type="entry name" value="LysR_HTH_N"/>
</dbReference>
<protein>
    <submittedName>
        <fullName evidence="6">Hca operon transcriptional activator</fullName>
    </submittedName>
</protein>
<dbReference type="STRING" id="1216006.VA7868_03870"/>
<evidence type="ECO:0000256" key="1">
    <source>
        <dbReference type="ARBA" id="ARBA00009437"/>
    </source>
</evidence>
<dbReference type="Gene3D" id="1.10.10.10">
    <property type="entry name" value="Winged helix-like DNA-binding domain superfamily/Winged helix DNA-binding domain"/>
    <property type="match status" value="1"/>
</dbReference>
<dbReference type="FunFam" id="1.10.10.10:FF:000001">
    <property type="entry name" value="LysR family transcriptional regulator"/>
    <property type="match status" value="1"/>
</dbReference>
<dbReference type="GO" id="GO:0003700">
    <property type="term" value="F:DNA-binding transcription factor activity"/>
    <property type="evidence" value="ECO:0007669"/>
    <property type="project" value="InterPro"/>
</dbReference>
<evidence type="ECO:0000256" key="4">
    <source>
        <dbReference type="ARBA" id="ARBA00023163"/>
    </source>
</evidence>
<dbReference type="InterPro" id="IPR036388">
    <property type="entry name" value="WH-like_DNA-bd_sf"/>
</dbReference>
<dbReference type="Proteomes" id="UP000184608">
    <property type="component" value="Unassembled WGS sequence"/>
</dbReference>
<feature type="domain" description="HTH lysR-type" evidence="5">
    <location>
        <begin position="1"/>
        <end position="58"/>
    </location>
</feature>
<dbReference type="EMBL" id="FQXZ01000044">
    <property type="protein sequence ID" value="SHI52304.1"/>
    <property type="molecule type" value="Genomic_DNA"/>
</dbReference>
<dbReference type="CDD" id="cd08414">
    <property type="entry name" value="PBP2_LTTR_aromatics_like"/>
    <property type="match status" value="1"/>
</dbReference>
<dbReference type="RefSeq" id="WP_084193477.1">
    <property type="nucleotide sequence ID" value="NZ_FQXZ01000044.1"/>
</dbReference>
<dbReference type="PANTHER" id="PTHR30346">
    <property type="entry name" value="TRANSCRIPTIONAL DUAL REGULATOR HCAR-RELATED"/>
    <property type="match status" value="1"/>
</dbReference>
<gene>
    <name evidence="6" type="primary">hcaR_3</name>
    <name evidence="6" type="ORF">VA7868_03870</name>
</gene>
<dbReference type="PRINTS" id="PR00039">
    <property type="entry name" value="HTHLYSR"/>
</dbReference>
<sequence length="294" mass="32931">MDLRHFRYFVMVAETLHFGRAARQLHIAQPALSIQIKDLEEALGGQLFHRTSRKVELTEGGKLFYQEAKAALNAYELAVKVGRSALKGELGVLRIGYSASVAYAGILGRIMHHFRQIRPKVEFELQEQDPYRLMEGVQNQSLDFGIYPAFSFEAVPQLSLLRLETWAVRVVMSASHPLAAKTPLTRQMLQQEGFVVYAGSEFDQGTSGIRHILAYEPEVTYKASDMMMVLSLVSAGVGISVVPSAIEHCLKQPGLVFRPLADFTEEIDISLAYCHDREEPLMAQFIDCVREIVG</sequence>
<keyword evidence="7" id="KW-1185">Reference proteome</keyword>
<keyword evidence="2" id="KW-0805">Transcription regulation</keyword>
<comment type="similarity">
    <text evidence="1">Belongs to the LysR transcriptional regulatory family.</text>
</comment>
<keyword evidence="3" id="KW-0238">DNA-binding</keyword>
<dbReference type="InterPro" id="IPR005119">
    <property type="entry name" value="LysR_subst-bd"/>
</dbReference>
<dbReference type="Gene3D" id="3.40.190.10">
    <property type="entry name" value="Periplasmic binding protein-like II"/>
    <property type="match status" value="2"/>
</dbReference>
<dbReference type="GO" id="GO:0032993">
    <property type="term" value="C:protein-DNA complex"/>
    <property type="evidence" value="ECO:0007669"/>
    <property type="project" value="TreeGrafter"/>
</dbReference>
<evidence type="ECO:0000313" key="7">
    <source>
        <dbReference type="Proteomes" id="UP000184608"/>
    </source>
</evidence>
<evidence type="ECO:0000256" key="3">
    <source>
        <dbReference type="ARBA" id="ARBA00023125"/>
    </source>
</evidence>
<dbReference type="Pfam" id="PF03466">
    <property type="entry name" value="LysR_substrate"/>
    <property type="match status" value="1"/>
</dbReference>
<accession>A0A1M6BUR5</accession>
<keyword evidence="4" id="KW-0804">Transcription</keyword>
<evidence type="ECO:0000313" key="6">
    <source>
        <dbReference type="EMBL" id="SHI52304.1"/>
    </source>
</evidence>
<dbReference type="SUPFAM" id="SSF53850">
    <property type="entry name" value="Periplasmic binding protein-like II"/>
    <property type="match status" value="1"/>
</dbReference>